<evidence type="ECO:0000313" key="12">
    <source>
        <dbReference type="EMBL" id="KAF0878257.1"/>
    </source>
</evidence>
<evidence type="ECO:0000256" key="8">
    <source>
        <dbReference type="ARBA" id="ARBA00023242"/>
    </source>
</evidence>
<feature type="compositionally biased region" description="Low complexity" evidence="10">
    <location>
        <begin position="198"/>
        <end position="215"/>
    </location>
</feature>
<keyword evidence="3 9" id="KW-0863">Zinc-finger</keyword>
<feature type="non-terminal residue" evidence="12">
    <location>
        <position position="431"/>
    </location>
</feature>
<reference evidence="12 13" key="1">
    <citation type="submission" date="2019-11" db="EMBL/GenBank/DDBJ databases">
        <authorList>
            <person name="Yang C."/>
            <person name="Li F."/>
        </authorList>
    </citation>
    <scope>NUCLEOTIDE SEQUENCE [LARGE SCALE GENOMIC DNA]</scope>
    <source>
        <strain evidence="12">KB4526</strain>
        <tissue evidence="12">Muscle</tissue>
    </source>
</reference>
<comment type="caution">
    <text evidence="12">The sequence shown here is derived from an EMBL/GenBank/DDBJ whole genome shotgun (WGS) entry which is preliminary data.</text>
</comment>
<keyword evidence="4" id="KW-0862">Zinc</keyword>
<keyword evidence="8" id="KW-0539">Nucleus</keyword>
<dbReference type="GO" id="GO:0008270">
    <property type="term" value="F:zinc ion binding"/>
    <property type="evidence" value="ECO:0007669"/>
    <property type="project" value="UniProtKB-KW"/>
</dbReference>
<gene>
    <name evidence="12" type="primary">Znf395</name>
    <name evidence="12" type="ORF">FOF47_R13408</name>
</gene>
<name>A0A6G1ARQ8_CROCR</name>
<keyword evidence="6" id="KW-0238">DNA-binding</keyword>
<protein>
    <submittedName>
        <fullName evidence="12">ZN395 protein</fullName>
    </submittedName>
</protein>
<feature type="compositionally biased region" description="Low complexity" evidence="10">
    <location>
        <begin position="322"/>
        <end position="341"/>
    </location>
</feature>
<evidence type="ECO:0000256" key="2">
    <source>
        <dbReference type="ARBA" id="ARBA00022723"/>
    </source>
</evidence>
<keyword evidence="7" id="KW-0804">Transcription</keyword>
<dbReference type="Pfam" id="PF15997">
    <property type="entry name" value="DUF4772"/>
    <property type="match status" value="1"/>
</dbReference>
<organism evidence="12 13">
    <name type="scientific">Crocuta crocuta</name>
    <name type="common">Spotted hyena</name>
    <dbReference type="NCBI Taxonomy" id="9678"/>
    <lineage>
        <taxon>Eukaryota</taxon>
        <taxon>Metazoa</taxon>
        <taxon>Chordata</taxon>
        <taxon>Craniata</taxon>
        <taxon>Vertebrata</taxon>
        <taxon>Euteleostomi</taxon>
        <taxon>Mammalia</taxon>
        <taxon>Eutheria</taxon>
        <taxon>Laurasiatheria</taxon>
        <taxon>Carnivora</taxon>
        <taxon>Feliformia</taxon>
        <taxon>Hyaenidae</taxon>
        <taxon>Crocuta</taxon>
    </lineage>
</organism>
<dbReference type="PROSITE" id="PS50157">
    <property type="entry name" value="ZINC_FINGER_C2H2_2"/>
    <property type="match status" value="1"/>
</dbReference>
<accession>A0A6G1ARQ8</accession>
<feature type="region of interest" description="Disordered" evidence="10">
    <location>
        <begin position="321"/>
        <end position="366"/>
    </location>
</feature>
<dbReference type="GO" id="GO:0006357">
    <property type="term" value="P:regulation of transcription by RNA polymerase II"/>
    <property type="evidence" value="ECO:0007669"/>
    <property type="project" value="TreeGrafter"/>
</dbReference>
<feature type="non-terminal residue" evidence="12">
    <location>
        <position position="1"/>
    </location>
</feature>
<evidence type="ECO:0000256" key="10">
    <source>
        <dbReference type="SAM" id="MobiDB-lite"/>
    </source>
</evidence>
<feature type="domain" description="C2H2-type" evidence="11">
    <location>
        <begin position="269"/>
        <end position="299"/>
    </location>
</feature>
<sequence>MASVLSRRLGKRSLLGARVLGPPGAAPPLEPQTELLEGAATQPFLASKDTSCREQPKEILKAPGPSGLQQVAFQPGQKVYVWYGGQECTGLVEQHSWAEDKVTVWLLDQKLQICCKAEEVWLAELQGPIPQAPAYRPVSRNIDVPKRKSDAVEMDEMMAAMVLTSLSCSPVVQSPPGAEANFSASRGACDPWKESGDVSDSGSSTTSGHWSVSSGISTPSPPHPQASPKYLGDAFGSPQTDNGFETDPDAFLLDEPAPRKRKNSVKVMYKCLWPNCGKVLRSIVGIKRHVKALHLGDTVDSDQFKREEDFYYTEVQMKEEAAAGAPTADPAPTPSMTSPPLALLPPPPPKTQSSGPEHPGLESYLPSGALSKSAPGSFWHIQADHAYQALPSFQIPVSPHIYTSISWAAAPSTASSLSPVSVTVSEPKGPP</sequence>
<proteinExistence type="predicted"/>
<evidence type="ECO:0000256" key="9">
    <source>
        <dbReference type="PROSITE-ProRule" id="PRU00042"/>
    </source>
</evidence>
<dbReference type="GO" id="GO:0005634">
    <property type="term" value="C:nucleus"/>
    <property type="evidence" value="ECO:0007669"/>
    <property type="project" value="UniProtKB-SubCell"/>
</dbReference>
<evidence type="ECO:0000256" key="6">
    <source>
        <dbReference type="ARBA" id="ARBA00023125"/>
    </source>
</evidence>
<evidence type="ECO:0000256" key="7">
    <source>
        <dbReference type="ARBA" id="ARBA00023163"/>
    </source>
</evidence>
<dbReference type="Proteomes" id="UP000475037">
    <property type="component" value="Unassembled WGS sequence"/>
</dbReference>
<dbReference type="EMBL" id="VOAJ01004068">
    <property type="protein sequence ID" value="KAF0878257.1"/>
    <property type="molecule type" value="Genomic_DNA"/>
</dbReference>
<evidence type="ECO:0000256" key="1">
    <source>
        <dbReference type="ARBA" id="ARBA00004123"/>
    </source>
</evidence>
<evidence type="ECO:0000256" key="5">
    <source>
        <dbReference type="ARBA" id="ARBA00023015"/>
    </source>
</evidence>
<feature type="region of interest" description="Disordered" evidence="10">
    <location>
        <begin position="192"/>
        <end position="257"/>
    </location>
</feature>
<dbReference type="AlphaFoldDB" id="A0A6G1ARQ8"/>
<comment type="subcellular location">
    <subcellularLocation>
        <location evidence="1">Nucleus</location>
    </subcellularLocation>
</comment>
<dbReference type="GO" id="GO:0003700">
    <property type="term" value="F:DNA-binding transcription factor activity"/>
    <property type="evidence" value="ECO:0007669"/>
    <property type="project" value="TreeGrafter"/>
</dbReference>
<evidence type="ECO:0000259" key="11">
    <source>
        <dbReference type="PROSITE" id="PS50157"/>
    </source>
</evidence>
<keyword evidence="5" id="KW-0805">Transcription regulation</keyword>
<evidence type="ECO:0000256" key="3">
    <source>
        <dbReference type="ARBA" id="ARBA00022771"/>
    </source>
</evidence>
<dbReference type="InterPro" id="IPR052253">
    <property type="entry name" value="CR1/CR2-DNA-binding_regulator"/>
</dbReference>
<dbReference type="PANTHER" id="PTHR13006">
    <property type="entry name" value="PAPILLOMAVIRUS REGULATORY FACTOR PRF-1"/>
    <property type="match status" value="1"/>
</dbReference>
<dbReference type="PANTHER" id="PTHR13006:SF6">
    <property type="entry name" value="ZINC FINGER PROTEIN 395"/>
    <property type="match status" value="1"/>
</dbReference>
<dbReference type="PROSITE" id="PS00028">
    <property type="entry name" value="ZINC_FINGER_C2H2_1"/>
    <property type="match status" value="1"/>
</dbReference>
<dbReference type="InterPro" id="IPR013087">
    <property type="entry name" value="Znf_C2H2_type"/>
</dbReference>
<keyword evidence="2" id="KW-0479">Metal-binding</keyword>
<dbReference type="InterPro" id="IPR031940">
    <property type="entry name" value="DUF4772"/>
</dbReference>
<evidence type="ECO:0000256" key="4">
    <source>
        <dbReference type="ARBA" id="ARBA00022833"/>
    </source>
</evidence>
<dbReference type="GO" id="GO:0000978">
    <property type="term" value="F:RNA polymerase II cis-regulatory region sequence-specific DNA binding"/>
    <property type="evidence" value="ECO:0007669"/>
    <property type="project" value="TreeGrafter"/>
</dbReference>
<evidence type="ECO:0000313" key="13">
    <source>
        <dbReference type="Proteomes" id="UP000475037"/>
    </source>
</evidence>
<keyword evidence="13" id="KW-1185">Reference proteome</keyword>